<sequence>MLINKLNDSIKLTNEYKYKYEQLLAQYNAEKSSARSNNYNQLANKYRIVEKELQSSKDSLYAVKTALNKSDTDNISLNSKLADLQAKSNSIDSLNKELKSTNSALESEVFSLKDENAELLEKVNLLERKLLIMEDENRSKEARSLLQTRELRRQRLQLEEEKESISNKIYNDSAPMLRKVEHLQNTLALTKTELSQKEEEFKENLSKLQKQNTTFEQKITDLTNQLSKESKLVEELSSKLSSSQENVNVQNNQKVLNLESRISQLEREKSDLVVELESVKKQNIELSRNEKNEKNEPEPVFEITDIEKSPNTKESSEPFTNLNSIESVPLRNSNSLDSASVSSGINQTPSQIGSVKEASSFNKDSSYLQLSSQISSLKNQLRIVLLQKSNLDIELVEKSNQLESMQLEMNKKTEQISDLQEQIDEIKKIYKMQLEDYMS</sequence>
<evidence type="ECO:0000256" key="2">
    <source>
        <dbReference type="SAM" id="MobiDB-lite"/>
    </source>
</evidence>
<comment type="caution">
    <text evidence="3">The sequence shown here is derived from an EMBL/GenBank/DDBJ whole genome shotgun (WGS) entry which is preliminary data.</text>
</comment>
<evidence type="ECO:0000313" key="3">
    <source>
        <dbReference type="EMBL" id="PVV05064.1"/>
    </source>
</evidence>
<reference evidence="3 4" key="1">
    <citation type="journal article" date="2018" name="MBio">
        <title>Comparative Genomics Reveals the Core Gene Toolbox for the Fungus-Insect Symbiosis.</title>
        <authorList>
            <person name="Wang Y."/>
            <person name="Stata M."/>
            <person name="Wang W."/>
            <person name="Stajich J.E."/>
            <person name="White M.M."/>
            <person name="Moncalvo J.M."/>
        </authorList>
    </citation>
    <scope>NUCLEOTIDE SEQUENCE [LARGE SCALE GENOMIC DNA]</scope>
    <source>
        <strain evidence="3 4">SC-DP-2</strain>
    </source>
</reference>
<keyword evidence="1" id="KW-0175">Coiled coil</keyword>
<proteinExistence type="predicted"/>
<name>A0A2T9ZKE7_9FUNG</name>
<feature type="compositionally biased region" description="Basic and acidic residues" evidence="2">
    <location>
        <begin position="306"/>
        <end position="316"/>
    </location>
</feature>
<dbReference type="STRING" id="133381.A0A2T9ZKE7"/>
<feature type="coiled-coil region" evidence="1">
    <location>
        <begin position="388"/>
        <end position="436"/>
    </location>
</feature>
<feature type="coiled-coil region" evidence="1">
    <location>
        <begin position="84"/>
        <end position="296"/>
    </location>
</feature>
<feature type="compositionally biased region" description="Polar residues" evidence="2">
    <location>
        <begin position="317"/>
        <end position="326"/>
    </location>
</feature>
<feature type="region of interest" description="Disordered" evidence="2">
    <location>
        <begin position="306"/>
        <end position="326"/>
    </location>
</feature>
<gene>
    <name evidence="3" type="ORF">BB560_000420</name>
</gene>
<evidence type="ECO:0000256" key="1">
    <source>
        <dbReference type="SAM" id="Coils"/>
    </source>
</evidence>
<keyword evidence="4" id="KW-1185">Reference proteome</keyword>
<evidence type="ECO:0000313" key="4">
    <source>
        <dbReference type="Proteomes" id="UP000245609"/>
    </source>
</evidence>
<dbReference type="Proteomes" id="UP000245609">
    <property type="component" value="Unassembled WGS sequence"/>
</dbReference>
<protein>
    <recommendedName>
        <fullName evidence="5">TATA element modulatory factor 1 TATA binding domain-containing protein</fullName>
    </recommendedName>
</protein>
<organism evidence="3 4">
    <name type="scientific">Smittium megazygosporum</name>
    <dbReference type="NCBI Taxonomy" id="133381"/>
    <lineage>
        <taxon>Eukaryota</taxon>
        <taxon>Fungi</taxon>
        <taxon>Fungi incertae sedis</taxon>
        <taxon>Zoopagomycota</taxon>
        <taxon>Kickxellomycotina</taxon>
        <taxon>Harpellomycetes</taxon>
        <taxon>Harpellales</taxon>
        <taxon>Legeriomycetaceae</taxon>
        <taxon>Smittium</taxon>
    </lineage>
</organism>
<accession>A0A2T9ZKE7</accession>
<dbReference type="EMBL" id="MBFS01000044">
    <property type="protein sequence ID" value="PVV05064.1"/>
    <property type="molecule type" value="Genomic_DNA"/>
</dbReference>
<evidence type="ECO:0008006" key="5">
    <source>
        <dbReference type="Google" id="ProtNLM"/>
    </source>
</evidence>
<dbReference type="AlphaFoldDB" id="A0A2T9ZKE7"/>